<dbReference type="AlphaFoldDB" id="A0A1B2I4D1"/>
<dbReference type="KEGG" id="cpor:BED41_06640"/>
<dbReference type="EMBL" id="CP016757">
    <property type="protein sequence ID" value="ANZ44793.1"/>
    <property type="molecule type" value="Genomic_DNA"/>
</dbReference>
<sequence>MTLSGEHNTERRMKVLENRLKYENDPEGFFKEYEPRQRDLRERILRARSILRECRYSREILRCIANICIELEVDGHRANITMLKTAMTAAACDGRREATRADVMEAAKFALPHRMQRRPFEEISFDISRIEGEKRGRVKKTL</sequence>
<dbReference type="Gene3D" id="1.10.8.80">
    <property type="entry name" value="Magnesium chelatase subunit I, C-Terminal domain"/>
    <property type="match status" value="1"/>
</dbReference>
<dbReference type="PANTHER" id="PTHR32039:SF9">
    <property type="entry name" value="MAGNESIUM-CHELATASE SUBUNIT CHLI-2, CHLOROPLASTIC"/>
    <property type="match status" value="1"/>
</dbReference>
<reference evidence="2" key="1">
    <citation type="submission" date="2016-08" db="EMBL/GenBank/DDBJ databases">
        <title>Complete genome of Cloacibacillus porcorum.</title>
        <authorList>
            <person name="Looft T."/>
            <person name="Bayles D.O."/>
            <person name="Alt D.P."/>
        </authorList>
    </citation>
    <scope>NUCLEOTIDE SEQUENCE [LARGE SCALE GENOMIC DNA]</scope>
    <source>
        <strain evidence="2">CL-84</strain>
    </source>
</reference>
<dbReference type="InterPro" id="IPR027417">
    <property type="entry name" value="P-loop_NTPase"/>
</dbReference>
<dbReference type="Pfam" id="PF17863">
    <property type="entry name" value="AAA_lid_2"/>
    <property type="match status" value="1"/>
</dbReference>
<feature type="domain" description="ChlI/MoxR AAA lid" evidence="1">
    <location>
        <begin position="64"/>
        <end position="123"/>
    </location>
</feature>
<dbReference type="PANTHER" id="PTHR32039">
    <property type="entry name" value="MAGNESIUM-CHELATASE SUBUNIT CHLI"/>
    <property type="match status" value="1"/>
</dbReference>
<organism evidence="2 3">
    <name type="scientific">Cloacibacillus porcorum</name>
    <dbReference type="NCBI Taxonomy" id="1197717"/>
    <lineage>
        <taxon>Bacteria</taxon>
        <taxon>Thermotogati</taxon>
        <taxon>Synergistota</taxon>
        <taxon>Synergistia</taxon>
        <taxon>Synergistales</taxon>
        <taxon>Synergistaceae</taxon>
        <taxon>Cloacibacillus</taxon>
    </lineage>
</organism>
<proteinExistence type="predicted"/>
<keyword evidence="3" id="KW-1185">Reference proteome</keyword>
<dbReference type="Proteomes" id="UP000093044">
    <property type="component" value="Chromosome"/>
</dbReference>
<name>A0A1B2I4D1_9BACT</name>
<gene>
    <name evidence="2" type="ORF">BED41_06640</name>
</gene>
<evidence type="ECO:0000313" key="3">
    <source>
        <dbReference type="Proteomes" id="UP000093044"/>
    </source>
</evidence>
<evidence type="ECO:0000259" key="1">
    <source>
        <dbReference type="Pfam" id="PF17863"/>
    </source>
</evidence>
<dbReference type="InterPro" id="IPR041628">
    <property type="entry name" value="ChlI/MoxR_AAA_lid"/>
</dbReference>
<dbReference type="SUPFAM" id="SSF52540">
    <property type="entry name" value="P-loop containing nucleoside triphosphate hydrolases"/>
    <property type="match status" value="1"/>
</dbReference>
<accession>A0A1B2I4D1</accession>
<protein>
    <recommendedName>
        <fullName evidence="1">ChlI/MoxR AAA lid domain-containing protein</fullName>
    </recommendedName>
</protein>
<evidence type="ECO:0000313" key="2">
    <source>
        <dbReference type="EMBL" id="ANZ44793.1"/>
    </source>
</evidence>
<dbReference type="STRING" id="1197717.BED41_06640"/>
<dbReference type="InterPro" id="IPR045006">
    <property type="entry name" value="CHLI-like"/>
</dbReference>